<dbReference type="Proteomes" id="UP000004295">
    <property type="component" value="Unassembled WGS sequence"/>
</dbReference>
<dbReference type="PANTHER" id="PTHR10146:SF14">
    <property type="entry name" value="PYRIDOXAL PHOSPHATE HOMEOSTASIS PROTEIN"/>
    <property type="match status" value="1"/>
</dbReference>
<dbReference type="AlphaFoldDB" id="C3J9H2"/>
<evidence type="ECO:0000259" key="5">
    <source>
        <dbReference type="Pfam" id="PF01168"/>
    </source>
</evidence>
<evidence type="ECO:0000256" key="4">
    <source>
        <dbReference type="RuleBase" id="RU004514"/>
    </source>
</evidence>
<dbReference type="Gene3D" id="3.20.20.10">
    <property type="entry name" value="Alanine racemase"/>
    <property type="match status" value="1"/>
</dbReference>
<keyword evidence="1 2" id="KW-0663">Pyridoxal phosphate</keyword>
<accession>C3J9H2</accession>
<feature type="domain" description="Alanine racemase N-terminal" evidence="5">
    <location>
        <begin position="19"/>
        <end position="239"/>
    </location>
</feature>
<comment type="caution">
    <text evidence="6">The sequence shown here is derived from an EMBL/GenBank/DDBJ whole genome shotgun (WGS) entry which is preliminary data.</text>
</comment>
<dbReference type="SUPFAM" id="SSF51419">
    <property type="entry name" value="PLP-binding barrel"/>
    <property type="match status" value="1"/>
</dbReference>
<comment type="function">
    <text evidence="2">Pyridoxal 5'-phosphate (PLP)-binding protein, which is involved in PLP homeostasis.</text>
</comment>
<evidence type="ECO:0000256" key="2">
    <source>
        <dbReference type="HAMAP-Rule" id="MF_02087"/>
    </source>
</evidence>
<evidence type="ECO:0000256" key="3">
    <source>
        <dbReference type="PIRSR" id="PIRSR004848-1"/>
    </source>
</evidence>
<dbReference type="Pfam" id="PF01168">
    <property type="entry name" value="Ala_racemase_N"/>
    <property type="match status" value="1"/>
</dbReference>
<dbReference type="InterPro" id="IPR029066">
    <property type="entry name" value="PLP-binding_barrel"/>
</dbReference>
<organism evidence="6 7">
    <name type="scientific">Porphyromonas endodontalis (strain ATCC 35406 / DSM 24491 / JCM 8526 / CCUG 16442 / BCRC 14492 / NCTC 13058 / HG 370)</name>
    <name type="common">Bacteroides endodontalis</name>
    <dbReference type="NCBI Taxonomy" id="553175"/>
    <lineage>
        <taxon>Bacteria</taxon>
        <taxon>Pseudomonadati</taxon>
        <taxon>Bacteroidota</taxon>
        <taxon>Bacteroidia</taxon>
        <taxon>Bacteroidales</taxon>
        <taxon>Porphyromonadaceae</taxon>
        <taxon>Porphyromonas</taxon>
    </lineage>
</organism>
<evidence type="ECO:0000256" key="1">
    <source>
        <dbReference type="ARBA" id="ARBA00022898"/>
    </source>
</evidence>
<dbReference type="PANTHER" id="PTHR10146">
    <property type="entry name" value="PROLINE SYNTHETASE CO-TRANSCRIBED BACTERIAL HOMOLOG PROTEIN"/>
    <property type="match status" value="1"/>
</dbReference>
<comment type="similarity">
    <text evidence="2 4">Belongs to the pyridoxal phosphate-binding protein YggS/PROSC family.</text>
</comment>
<dbReference type="EMBL" id="ACNN01000012">
    <property type="protein sequence ID" value="EEN83251.1"/>
    <property type="molecule type" value="Genomic_DNA"/>
</dbReference>
<keyword evidence="7" id="KW-1185">Reference proteome</keyword>
<dbReference type="HAMAP" id="MF_02087">
    <property type="entry name" value="PLP_homeostasis"/>
    <property type="match status" value="1"/>
</dbReference>
<comment type="cofactor">
    <cofactor evidence="3">
        <name>pyridoxal 5'-phosphate</name>
        <dbReference type="ChEBI" id="CHEBI:597326"/>
    </cofactor>
</comment>
<dbReference type="InterPro" id="IPR011078">
    <property type="entry name" value="PyrdxlP_homeostasis"/>
</dbReference>
<evidence type="ECO:0000313" key="7">
    <source>
        <dbReference type="Proteomes" id="UP000004295"/>
    </source>
</evidence>
<evidence type="ECO:0000313" key="6">
    <source>
        <dbReference type="EMBL" id="EEN83251.1"/>
    </source>
</evidence>
<protein>
    <recommendedName>
        <fullName evidence="2">Pyridoxal phosphate homeostasis protein</fullName>
        <shortName evidence="2">PLP homeostasis protein</shortName>
    </recommendedName>
</protein>
<dbReference type="STRING" id="553175.POREN0001_1116"/>
<dbReference type="eggNOG" id="COG0325">
    <property type="taxonomic scope" value="Bacteria"/>
</dbReference>
<dbReference type="CDD" id="cd00635">
    <property type="entry name" value="PLPDE_III_YBL036c_like"/>
    <property type="match status" value="1"/>
</dbReference>
<gene>
    <name evidence="6" type="ORF">POREN0001_1116</name>
</gene>
<sequence length="242" mass="27398">MCLHSEFKHSLLSLPLMATIQERLDQIRPQIPSNATLVVVSKYHAVDEIKEAYDAGVRDFGENRVQELVSKVDKLPEDIRWHLIGSLQRNKVKYIAPFITSIQSIESLALYDEVERRAAQHNRTIDCLVEVYVAQEETKSGVPYDEVEAFFAALLDRQAEGNAHIRLRGLMGMATHTDSEAEIRAEFAKLRGLFYRLKEGLMSQYPCFDTLSMGMSEDWSIALSEGSNMVRIGTAIMGPRAY</sequence>
<feature type="modified residue" description="N6-(pyridoxal phosphate)lysine" evidence="2 3">
    <location>
        <position position="42"/>
    </location>
</feature>
<dbReference type="InterPro" id="IPR001608">
    <property type="entry name" value="Ala_racemase_N"/>
</dbReference>
<dbReference type="GO" id="GO:0030170">
    <property type="term" value="F:pyridoxal phosphate binding"/>
    <property type="evidence" value="ECO:0007669"/>
    <property type="project" value="UniProtKB-UniRule"/>
</dbReference>
<dbReference type="NCBIfam" id="TIGR00044">
    <property type="entry name" value="YggS family pyridoxal phosphate-dependent enzyme"/>
    <property type="match status" value="1"/>
</dbReference>
<proteinExistence type="inferred from homology"/>
<dbReference type="PIRSF" id="PIRSF004848">
    <property type="entry name" value="YBL036c_PLPDEIII"/>
    <property type="match status" value="1"/>
</dbReference>
<name>C3J9H2_POREA</name>
<reference evidence="6 7" key="1">
    <citation type="submission" date="2009-04" db="EMBL/GenBank/DDBJ databases">
        <authorList>
            <person name="Sebastian Y."/>
            <person name="Madupu R."/>
            <person name="Durkin A.S."/>
            <person name="Torralba M."/>
            <person name="Methe B."/>
            <person name="Sutton G.G."/>
            <person name="Strausberg R.L."/>
            <person name="Nelson K.E."/>
        </authorList>
    </citation>
    <scope>NUCLEOTIDE SEQUENCE [LARGE SCALE GENOMIC DNA]</scope>
    <source>
        <strain evidence="7">ATCC 35406 / BCRC 14492 / JCM 8526 / NCTC 13058 / HG 370</strain>
    </source>
</reference>